<dbReference type="Gene3D" id="3.40.50.1000">
    <property type="entry name" value="HAD superfamily/HAD-like"/>
    <property type="match status" value="1"/>
</dbReference>
<protein>
    <submittedName>
        <fullName evidence="1">Uncharacterized protein</fullName>
    </submittedName>
</protein>
<dbReference type="InterPro" id="IPR036412">
    <property type="entry name" value="HAD-like_sf"/>
</dbReference>
<dbReference type="Pfam" id="PF13242">
    <property type="entry name" value="Hydrolase_like"/>
    <property type="match status" value="1"/>
</dbReference>
<dbReference type="AlphaFoldDB" id="A0A3B1E9D5"/>
<organism evidence="1">
    <name type="scientific">hydrothermal vent metagenome</name>
    <dbReference type="NCBI Taxonomy" id="652676"/>
    <lineage>
        <taxon>unclassified sequences</taxon>
        <taxon>metagenomes</taxon>
        <taxon>ecological metagenomes</taxon>
    </lineage>
</organism>
<sequence length="52" mass="5762">MIEKAKEIYNIDLVNSLLVGDKISDIECAKNSGIKNAILIEDIISINRIFGI</sequence>
<reference evidence="1" key="1">
    <citation type="submission" date="2018-10" db="EMBL/GenBank/DDBJ databases">
        <authorList>
            <person name="Aoki K."/>
        </authorList>
    </citation>
    <scope>NUCLEOTIDE SEQUENCE</scope>
</reference>
<name>A0A3B1E9D5_9ZZZZ</name>
<accession>A0A3B1E9D5</accession>
<dbReference type="SUPFAM" id="SSF56784">
    <property type="entry name" value="HAD-like"/>
    <property type="match status" value="1"/>
</dbReference>
<gene>
    <name evidence="1" type="ORF">MNB_ARC-1_1296</name>
</gene>
<proteinExistence type="predicted"/>
<dbReference type="InterPro" id="IPR023214">
    <property type="entry name" value="HAD_sf"/>
</dbReference>
<dbReference type="EMBL" id="UOYO01000033">
    <property type="protein sequence ID" value="VAY87758.1"/>
    <property type="molecule type" value="Genomic_DNA"/>
</dbReference>
<evidence type="ECO:0000313" key="1">
    <source>
        <dbReference type="EMBL" id="VAY87758.1"/>
    </source>
</evidence>